<dbReference type="GO" id="GO:0006508">
    <property type="term" value="P:proteolysis"/>
    <property type="evidence" value="ECO:0007669"/>
    <property type="project" value="InterPro"/>
</dbReference>
<dbReference type="Pfam" id="PF00089">
    <property type="entry name" value="Trypsin"/>
    <property type="match status" value="1"/>
</dbReference>
<evidence type="ECO:0000259" key="2">
    <source>
        <dbReference type="Pfam" id="PF00089"/>
    </source>
</evidence>
<keyword evidence="1" id="KW-0732">Signal</keyword>
<sequence>MYFNILLLLLHIPPLDASYSDCQLNECLDKCGILFDPMPEAYGTERSMGSTVTPEHCSPWTVLLLFGSTYSTKNVLLDRCTGFIVAPDVILTAAHCIFMNYTELAIRCKYPEKMQAEFGNTASNLERLNSLLGISNNNGCFQSAPFPPVVPLPPTEPLMSNGGDGLLAGSASTLSNPDALLLTCASGQLPQGYMACTHRLKDGHYCGFVFSTEEQCFAHYKSAHIGKQSSPNLGLMAEFGSVPAGFLTQTDNSSSLLPARKFAFKNIAPTPIPIQQLKIEPNDQAAAPSFSGDFGTVEAGAPMLNHQQQQKKNNSGICGANVKQQKVPKKNRTQLTQTQSVRLRWAVPFVANDGVGWAPPPLTLLILGHCVTAE</sequence>
<dbReference type="InterPro" id="IPR009003">
    <property type="entry name" value="Peptidase_S1_PA"/>
</dbReference>
<evidence type="ECO:0000313" key="3">
    <source>
        <dbReference type="Proteomes" id="UP000887572"/>
    </source>
</evidence>
<dbReference type="GO" id="GO:0004252">
    <property type="term" value="F:serine-type endopeptidase activity"/>
    <property type="evidence" value="ECO:0007669"/>
    <property type="project" value="InterPro"/>
</dbReference>
<dbReference type="AlphaFoldDB" id="A0A914IE36"/>
<name>A0A914IE36_GLORO</name>
<protein>
    <submittedName>
        <fullName evidence="4">Peptidase S1 domain-containing protein</fullName>
    </submittedName>
</protein>
<dbReference type="InterPro" id="IPR001254">
    <property type="entry name" value="Trypsin_dom"/>
</dbReference>
<organism evidence="3 4">
    <name type="scientific">Globodera rostochiensis</name>
    <name type="common">Golden nematode worm</name>
    <name type="synonym">Heterodera rostochiensis</name>
    <dbReference type="NCBI Taxonomy" id="31243"/>
    <lineage>
        <taxon>Eukaryota</taxon>
        <taxon>Metazoa</taxon>
        <taxon>Ecdysozoa</taxon>
        <taxon>Nematoda</taxon>
        <taxon>Chromadorea</taxon>
        <taxon>Rhabditida</taxon>
        <taxon>Tylenchina</taxon>
        <taxon>Tylenchomorpha</taxon>
        <taxon>Tylenchoidea</taxon>
        <taxon>Heteroderidae</taxon>
        <taxon>Heteroderinae</taxon>
        <taxon>Globodera</taxon>
    </lineage>
</organism>
<dbReference type="Proteomes" id="UP000887572">
    <property type="component" value="Unplaced"/>
</dbReference>
<evidence type="ECO:0000256" key="1">
    <source>
        <dbReference type="SAM" id="SignalP"/>
    </source>
</evidence>
<dbReference type="InterPro" id="IPR043504">
    <property type="entry name" value="Peptidase_S1_PA_chymotrypsin"/>
</dbReference>
<keyword evidence="3" id="KW-1185">Reference proteome</keyword>
<feature type="chain" id="PRO_5037594656" evidence="1">
    <location>
        <begin position="18"/>
        <end position="374"/>
    </location>
</feature>
<reference evidence="4" key="1">
    <citation type="submission" date="2022-11" db="UniProtKB">
        <authorList>
            <consortium name="WormBaseParasite"/>
        </authorList>
    </citation>
    <scope>IDENTIFICATION</scope>
</reference>
<feature type="domain" description="Peptidase S1" evidence="2">
    <location>
        <begin position="51"/>
        <end position="97"/>
    </location>
</feature>
<dbReference type="SUPFAM" id="SSF50494">
    <property type="entry name" value="Trypsin-like serine proteases"/>
    <property type="match status" value="1"/>
</dbReference>
<evidence type="ECO:0000313" key="4">
    <source>
        <dbReference type="WBParaSite" id="Gr19_v10_g904.t1"/>
    </source>
</evidence>
<dbReference type="Gene3D" id="2.40.10.10">
    <property type="entry name" value="Trypsin-like serine proteases"/>
    <property type="match status" value="1"/>
</dbReference>
<feature type="signal peptide" evidence="1">
    <location>
        <begin position="1"/>
        <end position="17"/>
    </location>
</feature>
<dbReference type="WBParaSite" id="Gr19_v10_g904.t1">
    <property type="protein sequence ID" value="Gr19_v10_g904.t1"/>
    <property type="gene ID" value="Gr19_v10_g904"/>
</dbReference>
<accession>A0A914IE36</accession>
<proteinExistence type="predicted"/>